<accession>A0A0F9ZAY1</accession>
<dbReference type="VEuPathDB" id="MicrosporidiaDB:AAJ76_4200030130"/>
<dbReference type="VEuPathDB" id="MicrosporidiaDB:G9O61_00g018530"/>
<dbReference type="PANTHER" id="PTHR45885:SF1">
    <property type="entry name" value="CELL DIVISION CYCLE 5-LIKE PROTEIN"/>
    <property type="match status" value="1"/>
</dbReference>
<evidence type="ECO:0000259" key="10">
    <source>
        <dbReference type="PROSITE" id="PS51294"/>
    </source>
</evidence>
<protein>
    <submittedName>
        <fullName evidence="11">Myb-like dna-binding domain protein</fullName>
    </submittedName>
</protein>
<keyword evidence="12" id="KW-1185">Reference proteome</keyword>
<comment type="caution">
    <text evidence="11">The sequence shown here is derived from an EMBL/GenBank/DDBJ whole genome shotgun (WGS) entry which is preliminary data.</text>
</comment>
<dbReference type="SUPFAM" id="SSF46689">
    <property type="entry name" value="Homeodomain-like"/>
    <property type="match status" value="1"/>
</dbReference>
<name>A0A0F9ZAY1_9MICR</name>
<dbReference type="InterPro" id="IPR009057">
    <property type="entry name" value="Homeodomain-like_sf"/>
</dbReference>
<dbReference type="InterPro" id="IPR017884">
    <property type="entry name" value="SANT_dom"/>
</dbReference>
<sequence length="151" mass="18149">MALERENNLWKKSEDDILKMGVMKYGINKWNKVASLLKRTALECKERYENYILSDDNWTEEDIKKLLEISKHLKPQWGLIGKIMNKNDQICYERYIGAVYKPLDVTKHNELNAPTDEYITEEVKCAYNRIKKRINRKHRKNKLQNVKKNYK</sequence>
<evidence type="ECO:0000313" key="11">
    <source>
        <dbReference type="EMBL" id="KKO74859.1"/>
    </source>
</evidence>
<dbReference type="InterPro" id="IPR017930">
    <property type="entry name" value="Myb_dom"/>
</dbReference>
<dbReference type="GO" id="GO:0003677">
    <property type="term" value="F:DNA binding"/>
    <property type="evidence" value="ECO:0007669"/>
    <property type="project" value="UniProtKB-KW"/>
</dbReference>
<organism evidence="11 12">
    <name type="scientific">Vairimorpha ceranae</name>
    <dbReference type="NCBI Taxonomy" id="40302"/>
    <lineage>
        <taxon>Eukaryota</taxon>
        <taxon>Fungi</taxon>
        <taxon>Fungi incertae sedis</taxon>
        <taxon>Microsporidia</taxon>
        <taxon>Nosematidae</taxon>
        <taxon>Vairimorpha</taxon>
    </lineage>
</organism>
<dbReference type="InterPro" id="IPR001005">
    <property type="entry name" value="SANT/Myb"/>
</dbReference>
<feature type="domain" description="HTH myb-type" evidence="10">
    <location>
        <begin position="10"/>
        <end position="56"/>
    </location>
</feature>
<dbReference type="GO" id="GO:0005681">
    <property type="term" value="C:spliceosomal complex"/>
    <property type="evidence" value="ECO:0007669"/>
    <property type="project" value="UniProtKB-KW"/>
</dbReference>
<dbReference type="Pfam" id="PF00249">
    <property type="entry name" value="Myb_DNA-binding"/>
    <property type="match status" value="1"/>
</dbReference>
<dbReference type="AlphaFoldDB" id="A0A0F9ZAY1"/>
<dbReference type="PANTHER" id="PTHR45885">
    <property type="entry name" value="CELL DIVISION CYCLE 5-LIKE PROTEIN"/>
    <property type="match status" value="1"/>
</dbReference>
<keyword evidence="5 11" id="KW-0238">DNA-binding</keyword>
<dbReference type="GO" id="GO:0000398">
    <property type="term" value="P:mRNA splicing, via spliceosome"/>
    <property type="evidence" value="ECO:0007669"/>
    <property type="project" value="InterPro"/>
</dbReference>
<dbReference type="OrthoDB" id="1410009at2759"/>
<feature type="domain" description="SANT" evidence="9">
    <location>
        <begin position="5"/>
        <end position="56"/>
    </location>
</feature>
<evidence type="ECO:0000256" key="3">
    <source>
        <dbReference type="ARBA" id="ARBA00022728"/>
    </source>
</evidence>
<dbReference type="Proteomes" id="UP000034350">
    <property type="component" value="Unassembled WGS sequence"/>
</dbReference>
<dbReference type="CDD" id="cd00167">
    <property type="entry name" value="SANT"/>
    <property type="match status" value="1"/>
</dbReference>
<dbReference type="EMBL" id="JPQZ01000042">
    <property type="protein sequence ID" value="KKO74859.1"/>
    <property type="molecule type" value="Genomic_DNA"/>
</dbReference>
<gene>
    <name evidence="11" type="ORF">AAJ76_4200030130</name>
</gene>
<keyword evidence="7" id="KW-0539">Nucleus</keyword>
<evidence type="ECO:0000256" key="4">
    <source>
        <dbReference type="ARBA" id="ARBA00022737"/>
    </source>
</evidence>
<dbReference type="RefSeq" id="XP_024330601.1">
    <property type="nucleotide sequence ID" value="XM_024475610.1"/>
</dbReference>
<reference evidence="11 12" key="1">
    <citation type="journal article" date="2015" name="Environ. Microbiol.">
        <title>Genome analyses suggest the presence of polyploidy and recent human-driven expansions in eight global populations of the honeybee pathogen Nosema ceranae.</title>
        <authorList>
            <person name="Pelin A."/>
            <person name="Selman M."/>
            <person name="Aris-Brosou S."/>
            <person name="Farinelli L."/>
            <person name="Corradi N."/>
        </authorList>
    </citation>
    <scope>NUCLEOTIDE SEQUENCE [LARGE SCALE GENOMIC DNA]</scope>
    <source>
        <strain evidence="11 12">PA08 1199</strain>
    </source>
</reference>
<evidence type="ECO:0000313" key="12">
    <source>
        <dbReference type="Proteomes" id="UP000034350"/>
    </source>
</evidence>
<keyword evidence="3" id="KW-0747">Spliceosome</keyword>
<evidence type="ECO:0000259" key="8">
    <source>
        <dbReference type="PROSITE" id="PS50090"/>
    </source>
</evidence>
<feature type="domain" description="Myb-like" evidence="8">
    <location>
        <begin position="10"/>
        <end position="52"/>
    </location>
</feature>
<dbReference type="CDD" id="cd11659">
    <property type="entry name" value="SANT_CDC5_II"/>
    <property type="match status" value="1"/>
</dbReference>
<evidence type="ECO:0000256" key="2">
    <source>
        <dbReference type="ARBA" id="ARBA00022664"/>
    </source>
</evidence>
<evidence type="ECO:0000259" key="9">
    <source>
        <dbReference type="PROSITE" id="PS51293"/>
    </source>
</evidence>
<dbReference type="Pfam" id="PF13921">
    <property type="entry name" value="Myb_DNA-bind_6"/>
    <property type="match status" value="1"/>
</dbReference>
<dbReference type="GeneID" id="36320557"/>
<keyword evidence="6" id="KW-0508">mRNA splicing</keyword>
<comment type="similarity">
    <text evidence="1">Belongs to the CEF1 family.</text>
</comment>
<evidence type="ECO:0000256" key="6">
    <source>
        <dbReference type="ARBA" id="ARBA00023187"/>
    </source>
</evidence>
<evidence type="ECO:0000256" key="1">
    <source>
        <dbReference type="ARBA" id="ARBA00010506"/>
    </source>
</evidence>
<dbReference type="PROSITE" id="PS51293">
    <property type="entry name" value="SANT"/>
    <property type="match status" value="1"/>
</dbReference>
<dbReference type="InterPro" id="IPR047242">
    <property type="entry name" value="CDC5L/Cef1"/>
</dbReference>
<proteinExistence type="inferred from homology"/>
<dbReference type="PROSITE" id="PS51294">
    <property type="entry name" value="HTH_MYB"/>
    <property type="match status" value="1"/>
</dbReference>
<keyword evidence="4" id="KW-0677">Repeat</keyword>
<evidence type="ECO:0000256" key="5">
    <source>
        <dbReference type="ARBA" id="ARBA00023125"/>
    </source>
</evidence>
<dbReference type="SMART" id="SM00717">
    <property type="entry name" value="SANT"/>
    <property type="match status" value="2"/>
</dbReference>
<dbReference type="VEuPathDB" id="MicrosporidiaDB:NCER_101041"/>
<dbReference type="Gene3D" id="1.10.10.60">
    <property type="entry name" value="Homeodomain-like"/>
    <property type="match status" value="2"/>
</dbReference>
<dbReference type="GO" id="GO:0000974">
    <property type="term" value="C:Prp19 complex"/>
    <property type="evidence" value="ECO:0007669"/>
    <property type="project" value="InterPro"/>
</dbReference>
<evidence type="ECO:0000256" key="7">
    <source>
        <dbReference type="ARBA" id="ARBA00023242"/>
    </source>
</evidence>
<dbReference type="InterPro" id="IPR047240">
    <property type="entry name" value="SANT_CDC5L_II"/>
</dbReference>
<keyword evidence="2" id="KW-0507">mRNA processing</keyword>
<dbReference type="OMA" id="ACCARYN"/>
<dbReference type="PROSITE" id="PS50090">
    <property type="entry name" value="MYB_LIKE"/>
    <property type="match status" value="1"/>
</dbReference>